<accession>A0A917J2F7</accession>
<dbReference type="PANTHER" id="PTHR34406:SF1">
    <property type="entry name" value="PROTEIN YCEI"/>
    <property type="match status" value="1"/>
</dbReference>
<dbReference type="Gene3D" id="2.40.128.110">
    <property type="entry name" value="Lipid/polyisoprenoid-binding, YceI-like"/>
    <property type="match status" value="1"/>
</dbReference>
<organism evidence="2 3">
    <name type="scientific">Filimonas zeae</name>
    <dbReference type="NCBI Taxonomy" id="1737353"/>
    <lineage>
        <taxon>Bacteria</taxon>
        <taxon>Pseudomonadati</taxon>
        <taxon>Bacteroidota</taxon>
        <taxon>Chitinophagia</taxon>
        <taxon>Chitinophagales</taxon>
        <taxon>Chitinophagaceae</taxon>
        <taxon>Filimonas</taxon>
    </lineage>
</organism>
<protein>
    <submittedName>
        <fullName evidence="2">Polyisoprenoid-binding protein</fullName>
    </submittedName>
</protein>
<gene>
    <name evidence="2" type="ORF">GCM10011379_44690</name>
</gene>
<dbReference type="EMBL" id="BMIB01000004">
    <property type="protein sequence ID" value="GGH77798.1"/>
    <property type="molecule type" value="Genomic_DNA"/>
</dbReference>
<dbReference type="Proteomes" id="UP000627292">
    <property type="component" value="Unassembled WGS sequence"/>
</dbReference>
<dbReference type="PANTHER" id="PTHR34406">
    <property type="entry name" value="PROTEIN YCEI"/>
    <property type="match status" value="1"/>
</dbReference>
<comment type="caution">
    <text evidence="2">The sequence shown here is derived from an EMBL/GenBank/DDBJ whole genome shotgun (WGS) entry which is preliminary data.</text>
</comment>
<dbReference type="Pfam" id="PF04264">
    <property type="entry name" value="YceI"/>
    <property type="match status" value="1"/>
</dbReference>
<dbReference type="InterPro" id="IPR007372">
    <property type="entry name" value="Lipid/polyisoprenoid-bd_YceI"/>
</dbReference>
<name>A0A917J2F7_9BACT</name>
<keyword evidence="3" id="KW-1185">Reference proteome</keyword>
<reference evidence="2" key="2">
    <citation type="submission" date="2020-09" db="EMBL/GenBank/DDBJ databases">
        <authorList>
            <person name="Sun Q."/>
            <person name="Zhou Y."/>
        </authorList>
    </citation>
    <scope>NUCLEOTIDE SEQUENCE</scope>
    <source>
        <strain evidence="2">CGMCC 1.15290</strain>
    </source>
</reference>
<dbReference type="AlphaFoldDB" id="A0A917J2F7"/>
<feature type="domain" description="Lipid/polyisoprenoid-binding YceI-like" evidence="1">
    <location>
        <begin position="43"/>
        <end position="221"/>
    </location>
</feature>
<proteinExistence type="predicted"/>
<dbReference type="InterPro" id="IPR036761">
    <property type="entry name" value="TTHA0802/YceI-like_sf"/>
</dbReference>
<evidence type="ECO:0000313" key="3">
    <source>
        <dbReference type="Proteomes" id="UP000627292"/>
    </source>
</evidence>
<sequence>MLKQALSLAVIGAVVFASCQSSPKTDSAETGEKQEAAAATGNTLNIDTVATTLEWHTAHKGGVDPHTGSLAISSGTLSVDNGALTGGSFVVSTASIKDKDITDTAKRAMLEGHLKSPDFFDVAKYPTAKFEITKVEAYDSTKQASLLPGATHLISGNLTLKDSTKNVTFPAKVTVSAEAVEAQANFNIDRTLWGMNYKGPNNPQDWMIQKEVNLKLDLKAKK</sequence>
<evidence type="ECO:0000313" key="2">
    <source>
        <dbReference type="EMBL" id="GGH77798.1"/>
    </source>
</evidence>
<dbReference type="PROSITE" id="PS51257">
    <property type="entry name" value="PROKAR_LIPOPROTEIN"/>
    <property type="match status" value="1"/>
</dbReference>
<dbReference type="SMART" id="SM00867">
    <property type="entry name" value="YceI"/>
    <property type="match status" value="1"/>
</dbReference>
<evidence type="ECO:0000259" key="1">
    <source>
        <dbReference type="SMART" id="SM00867"/>
    </source>
</evidence>
<dbReference type="RefSeq" id="WP_188956534.1">
    <property type="nucleotide sequence ID" value="NZ_BMIB01000004.1"/>
</dbReference>
<dbReference type="SUPFAM" id="SSF101874">
    <property type="entry name" value="YceI-like"/>
    <property type="match status" value="1"/>
</dbReference>
<reference evidence="2" key="1">
    <citation type="journal article" date="2014" name="Int. J. Syst. Evol. Microbiol.">
        <title>Complete genome sequence of Corynebacterium casei LMG S-19264T (=DSM 44701T), isolated from a smear-ripened cheese.</title>
        <authorList>
            <consortium name="US DOE Joint Genome Institute (JGI-PGF)"/>
            <person name="Walter F."/>
            <person name="Albersmeier A."/>
            <person name="Kalinowski J."/>
            <person name="Ruckert C."/>
        </authorList>
    </citation>
    <scope>NUCLEOTIDE SEQUENCE</scope>
    <source>
        <strain evidence="2">CGMCC 1.15290</strain>
    </source>
</reference>